<comment type="caution">
    <text evidence="2">The sequence shown here is derived from an EMBL/GenBank/DDBJ whole genome shotgun (WGS) entry which is preliminary data.</text>
</comment>
<dbReference type="Proteomes" id="UP000094444">
    <property type="component" value="Unassembled WGS sequence"/>
</dbReference>
<dbReference type="STRING" id="158607.A0A2P5HI77"/>
<organism evidence="2 3">
    <name type="scientific">Diaporthe helianthi</name>
    <dbReference type="NCBI Taxonomy" id="158607"/>
    <lineage>
        <taxon>Eukaryota</taxon>
        <taxon>Fungi</taxon>
        <taxon>Dikarya</taxon>
        <taxon>Ascomycota</taxon>
        <taxon>Pezizomycotina</taxon>
        <taxon>Sordariomycetes</taxon>
        <taxon>Sordariomycetidae</taxon>
        <taxon>Diaporthales</taxon>
        <taxon>Diaporthaceae</taxon>
        <taxon>Diaporthe</taxon>
    </lineage>
</organism>
<evidence type="ECO:0000313" key="2">
    <source>
        <dbReference type="EMBL" id="POS69946.1"/>
    </source>
</evidence>
<keyword evidence="3" id="KW-1185">Reference proteome</keyword>
<reference evidence="2" key="1">
    <citation type="submission" date="2017-09" db="EMBL/GenBank/DDBJ databases">
        <title>Polyketide synthases of a Diaporthe helianthi virulent isolate.</title>
        <authorList>
            <person name="Baroncelli R."/>
        </authorList>
    </citation>
    <scope>NUCLEOTIDE SEQUENCE [LARGE SCALE GENOMIC DNA]</scope>
    <source>
        <strain evidence="2">7/96</strain>
    </source>
</reference>
<feature type="region of interest" description="Disordered" evidence="1">
    <location>
        <begin position="290"/>
        <end position="310"/>
    </location>
</feature>
<name>A0A2P5HI77_DIAHE</name>
<sequence length="339" mass="38763">MSWLEILNYSDPEKNTAEHSSKLRTTDMFMSFLKRKTPFAPRELSGDVKLQDGIRLILQTRAEDAEAFAPGVISLEKTSYEALLNEFHLSFRCLDSSSAVGPCFWWAHIGGHLELIFRKSDVEWKGNSRGWEMMLSYSFDTGMTSGYVKAMEKMNFNAVLDDLVLCGKPVSHPFLLVVLTLCNELSSKNDMEQRAQRRELRKLDDTLTARYTMAPAPHYGPETDPELDNLSKMIAVCQSKVLQKRPQAWQNVVDNVRKAATHFWDHIPPEDRSVELIFVLWYTFDRRARKKRSSDTEDGQHEANEMSKIEARIMKQIRRRTGIKVADTFPGAGNPPGQA</sequence>
<dbReference type="OrthoDB" id="2830640at2759"/>
<accession>A0A2P5HI77</accession>
<evidence type="ECO:0000256" key="1">
    <source>
        <dbReference type="SAM" id="MobiDB-lite"/>
    </source>
</evidence>
<evidence type="ECO:0000313" key="3">
    <source>
        <dbReference type="Proteomes" id="UP000094444"/>
    </source>
</evidence>
<dbReference type="InParanoid" id="A0A2P5HI77"/>
<gene>
    <name evidence="2" type="ORF">DHEL01_v211662</name>
</gene>
<protein>
    <submittedName>
        <fullName evidence="2">Uncharacterized protein</fullName>
    </submittedName>
</protein>
<proteinExistence type="predicted"/>
<feature type="compositionally biased region" description="Basic and acidic residues" evidence="1">
    <location>
        <begin position="293"/>
        <end position="310"/>
    </location>
</feature>
<dbReference type="AlphaFoldDB" id="A0A2P5HI77"/>
<dbReference type="EMBL" id="MAVT02001895">
    <property type="protein sequence ID" value="POS69946.1"/>
    <property type="molecule type" value="Genomic_DNA"/>
</dbReference>